<feature type="domain" description="TP-1001-like C-terminal" evidence="1">
    <location>
        <begin position="132"/>
        <end position="325"/>
    </location>
</feature>
<dbReference type="EMBL" id="CP002868">
    <property type="protein sequence ID" value="AEJ20181.1"/>
    <property type="molecule type" value="Genomic_DNA"/>
</dbReference>
<proteinExistence type="predicted"/>
<dbReference type="PROSITE" id="PS51257">
    <property type="entry name" value="PROKAR_LIPOPROTEIN"/>
    <property type="match status" value="1"/>
</dbReference>
<dbReference type="HOGENOM" id="CLU_070080_0_0_12"/>
<dbReference type="KEGG" id="scd:Spica_2054"/>
<dbReference type="eggNOG" id="ENOG5033P4X">
    <property type="taxonomic scope" value="Bacteria"/>
</dbReference>
<dbReference type="Pfam" id="PF26342">
    <property type="entry name" value="TP_1001_2nd"/>
    <property type="match status" value="1"/>
</dbReference>
<reference evidence="3" key="1">
    <citation type="journal article" date="2013" name="Stand. Genomic Sci.">
        <title>Genome sequence of the thermophilic fresh-water bacterium Spirochaeta caldaria type strain (H1(T)), reclassification of Spirochaeta caldaria, Spirochaeta stenostrepta, and Spirochaeta zuelzerae in the genus Treponema as Treponema caldaria comb. nov., Treponema stenostrepta comb. nov., and Treponema zuelzerae comb. nov., and emendation of the genus Treponema.</title>
        <authorList>
            <person name="Abt B."/>
            <person name="Goker M."/>
            <person name="Scheuner C."/>
            <person name="Han C."/>
            <person name="Lu M."/>
            <person name="Misra M."/>
            <person name="Lapidus A."/>
            <person name="Nolan M."/>
            <person name="Lucas S."/>
            <person name="Hammon N."/>
            <person name="Deshpande S."/>
            <person name="Cheng J.F."/>
            <person name="Tapia R."/>
            <person name="Goodwin L.A."/>
            <person name="Pitluck S."/>
            <person name="Liolios K."/>
            <person name="Pagani I."/>
            <person name="Ivanova N."/>
            <person name="Mavromatis K."/>
            <person name="Mikhailova N."/>
            <person name="Huntemann M."/>
            <person name="Pati A."/>
            <person name="Chen A."/>
            <person name="Palaniappan K."/>
            <person name="Land M."/>
            <person name="Hauser L."/>
            <person name="Jeffries C.D."/>
            <person name="Rohde M."/>
            <person name="Spring S."/>
            <person name="Gronow S."/>
            <person name="Detter J.C."/>
            <person name="Bristow J."/>
            <person name="Eisen J.A."/>
            <person name="Markowitz V."/>
            <person name="Hugenholtz P."/>
            <person name="Kyrpides N.C."/>
            <person name="Woyke T."/>
            <person name="Klenk H.P."/>
        </authorList>
    </citation>
    <scope>NUCLEOTIDE SEQUENCE</scope>
    <source>
        <strain evidence="3">ATCC 51460 / DSM 7334 / H1</strain>
    </source>
</reference>
<dbReference type="InterPro" id="IPR058683">
    <property type="entry name" value="TP_1001-like_C"/>
</dbReference>
<protein>
    <recommendedName>
        <fullName evidence="1">TP-1001-like C-terminal domain-containing protein</fullName>
    </recommendedName>
</protein>
<organism evidence="2 3">
    <name type="scientific">Gracilinema caldarium (strain ATCC 51460 / DSM 7334 / H1)</name>
    <name type="common">Treponema caldarium</name>
    <dbReference type="NCBI Taxonomy" id="744872"/>
    <lineage>
        <taxon>Bacteria</taxon>
        <taxon>Pseudomonadati</taxon>
        <taxon>Spirochaetota</taxon>
        <taxon>Spirochaetia</taxon>
        <taxon>Spirochaetales</taxon>
        <taxon>Breznakiellaceae</taxon>
        <taxon>Gracilinema</taxon>
    </lineage>
</organism>
<dbReference type="AlphaFoldDB" id="F8EZF8"/>
<name>F8EZF8_GRAC1</name>
<evidence type="ECO:0000313" key="3">
    <source>
        <dbReference type="Proteomes" id="UP000000503"/>
    </source>
</evidence>
<accession>F8EZF8</accession>
<dbReference type="STRING" id="744872.Spica_2054"/>
<keyword evidence="3" id="KW-1185">Reference proteome</keyword>
<gene>
    <name evidence="2" type="ordered locus">Spica_2054</name>
</gene>
<dbReference type="OrthoDB" id="369743at2"/>
<evidence type="ECO:0000313" key="2">
    <source>
        <dbReference type="EMBL" id="AEJ20181.1"/>
    </source>
</evidence>
<evidence type="ECO:0000259" key="1">
    <source>
        <dbReference type="Pfam" id="PF26342"/>
    </source>
</evidence>
<dbReference type="Proteomes" id="UP000000503">
    <property type="component" value="Chromosome"/>
</dbReference>
<dbReference type="RefSeq" id="WP_013969470.1">
    <property type="nucleotide sequence ID" value="NC_015732.1"/>
</dbReference>
<sequence length="357" mass="39790">MKLMKFLYWQHQGNLKKTFIIAGITFLISCKPEVVLENVISFDTTMPVFLAVKALSSTQIAFDFSVPVTASSVHFDPPVEIDHIEGGQRLIVTVKSPLPEGYPFVAELLVADEKKNTLSVLTPFRARNDRLPSLRINEVRTEYSKPKVEYIELYIGSAGNLGALSVITALNGVGKPIYEFPPVEVTQGEYIVLHLRTIEEGCRDELDDDLSRSAGTETSPQVRDLWIQGNEERLRKTDGIALVNQDNDILDAVFFSEYTSGDWLKQELIQFSTFLAGPKAWIKKDGQPGTLLPQDSCGSSTTTTTRTICRDELMVDSNSARDWYVTVTGGATPGFPNRSDRYSETAKTVIINKKNKK</sequence>